<comment type="caution">
    <text evidence="1">The sequence shown here is derived from an EMBL/GenBank/DDBJ whole genome shotgun (WGS) entry which is preliminary data.</text>
</comment>
<proteinExistence type="predicted"/>
<dbReference type="AlphaFoldDB" id="L8PCW1"/>
<dbReference type="PATRIC" id="fig|1160705.3.peg.4661"/>
<organism evidence="1 2">
    <name type="scientific">Streptomyces viridochromogenes Tue57</name>
    <dbReference type="NCBI Taxonomy" id="1160705"/>
    <lineage>
        <taxon>Bacteria</taxon>
        <taxon>Bacillati</taxon>
        <taxon>Actinomycetota</taxon>
        <taxon>Actinomycetes</taxon>
        <taxon>Kitasatosporales</taxon>
        <taxon>Streptomycetaceae</taxon>
        <taxon>Streptomyces</taxon>
    </lineage>
</organism>
<gene>
    <name evidence="1" type="ORF">STVIR_4716</name>
</gene>
<dbReference type="Proteomes" id="UP000011205">
    <property type="component" value="Unassembled WGS sequence"/>
</dbReference>
<reference evidence="1 2" key="1">
    <citation type="journal article" date="2013" name="Genome Announc.">
        <title>Draft Genome Sequence of Streptomyces viridochromogenes Strain Tu57, Producer of Avilamycin.</title>
        <authorList>
            <person name="Gruning B.A."/>
            <person name="Erxleben A."/>
            <person name="Hahnlein A."/>
            <person name="Gunther S."/>
        </authorList>
    </citation>
    <scope>NUCLEOTIDE SEQUENCE [LARGE SCALE GENOMIC DNA]</scope>
    <source>
        <strain evidence="1 2">Tue57</strain>
    </source>
</reference>
<dbReference type="EMBL" id="AMLP01000142">
    <property type="protein sequence ID" value="ELS54250.1"/>
    <property type="molecule type" value="Genomic_DNA"/>
</dbReference>
<evidence type="ECO:0000313" key="1">
    <source>
        <dbReference type="EMBL" id="ELS54250.1"/>
    </source>
</evidence>
<evidence type="ECO:0000313" key="2">
    <source>
        <dbReference type="Proteomes" id="UP000011205"/>
    </source>
</evidence>
<protein>
    <submittedName>
        <fullName evidence="1">Uncharacterized protein</fullName>
    </submittedName>
</protein>
<name>L8PCW1_STRVR</name>
<accession>L8PCW1</accession>
<sequence>MTGLSGLFTHAAIRSVRGMVVPGFGRRPARKGCRSSGHHLLSCRRCRTR</sequence>